<dbReference type="AlphaFoldDB" id="A0A4U5VBF4"/>
<feature type="compositionally biased region" description="Basic and acidic residues" evidence="1">
    <location>
        <begin position="612"/>
        <end position="630"/>
    </location>
</feature>
<dbReference type="Pfam" id="PF01391">
    <property type="entry name" value="Collagen"/>
    <property type="match status" value="2"/>
</dbReference>
<feature type="region of interest" description="Disordered" evidence="1">
    <location>
        <begin position="406"/>
        <end position="635"/>
    </location>
</feature>
<proteinExistence type="predicted"/>
<reference evidence="3 4" key="1">
    <citation type="submission" date="2019-01" db="EMBL/GenBank/DDBJ databases">
        <title>Genome Assembly of Collichthys lucidus.</title>
        <authorList>
            <person name="Cai M."/>
            <person name="Xiao S."/>
        </authorList>
    </citation>
    <scope>NUCLEOTIDE SEQUENCE [LARGE SCALE GENOMIC DNA]</scope>
    <source>
        <strain evidence="3">JT15FE1705JMU</strain>
        <tissue evidence="3">Muscle</tissue>
    </source>
</reference>
<dbReference type="EMBL" id="CM014094">
    <property type="protein sequence ID" value="TKS85159.1"/>
    <property type="molecule type" value="Genomic_DNA"/>
</dbReference>
<keyword evidence="3" id="KW-0176">Collagen</keyword>
<dbReference type="Gene3D" id="1.20.5.320">
    <property type="entry name" value="6-Phosphogluconate Dehydrogenase, domain 3"/>
    <property type="match status" value="1"/>
</dbReference>
<feature type="compositionally biased region" description="Low complexity" evidence="1">
    <location>
        <begin position="597"/>
        <end position="610"/>
    </location>
</feature>
<dbReference type="Proteomes" id="UP000298787">
    <property type="component" value="Chromosome 17"/>
</dbReference>
<accession>A0A4U5VBF4</accession>
<feature type="compositionally biased region" description="Pro residues" evidence="1">
    <location>
        <begin position="552"/>
        <end position="562"/>
    </location>
</feature>
<keyword evidence="2" id="KW-0472">Membrane</keyword>
<sequence length="712" mass="74973">MEVDHKWGVASKSAEERRTCRQQQQPFKPLWINWRNVSGVTICIALSILCIGGCIVVFVRTSELQSRIVSMEQQQRDAQLSAWMLSVKQVEPVILGILDQILEEKLAARLPKAREVREAPHSCLCPPVAFNLQAAEHIDSLALDTRFLRAAFFSPTHSDFQVEGAMLGSSIAFLSCTIAGRCLMALQHEQRKASKPGAPGEPGLSIIGPRGPPGQPGTRGFPGFPGPIGLDGKPGLFVQDLPLKTLAALRSSQALMLKKRRIVQPCVGQLATLLPGLKPRILFLLSAKSFMSIPGYCVEVHYEDRGEAFAGTVIRYISVCVNGCIRGINLKNFVERRFMKFSPFPCISLPADLPEPIWRRRLRIANNDQPAQCGVYVYMSMLRRSFTGSLLDRDRNVIPRDDVVSEALTGNAPKQPGEKGEQSITAQGFKGEPGSPGPPGLMGPKGEAGSEGPAGPRDIRNIPLMGPRGKPGEPGPAGPAGPEGPRGEGGVMGLPGPKGDKGGMGQSGSPGLDGPTGEKGATGATGPIGLPGAMGLKGEPGEGGRSEMIYGPPGPQGPPGPVGPAGLIGPAGVPGPAGPKGERGEKGDAGLPGPIGPQGIPGLIGPQGLKGNRGERGKKGNRGAKGDKGDQGAPGLDAPCPLGDDGLPVPGCWNKTGNGRFKAKKTFKLPDATKGHARAVAILDKLEMYLVVSIKMAANHTWQNYLHSDLFL</sequence>
<evidence type="ECO:0000313" key="4">
    <source>
        <dbReference type="Proteomes" id="UP000298787"/>
    </source>
</evidence>
<feature type="transmembrane region" description="Helical" evidence="2">
    <location>
        <begin position="37"/>
        <end position="59"/>
    </location>
</feature>
<keyword evidence="2" id="KW-0812">Transmembrane</keyword>
<organism evidence="3 4">
    <name type="scientific">Collichthys lucidus</name>
    <name type="common">Big head croaker</name>
    <name type="synonym">Sciaena lucida</name>
    <dbReference type="NCBI Taxonomy" id="240159"/>
    <lineage>
        <taxon>Eukaryota</taxon>
        <taxon>Metazoa</taxon>
        <taxon>Chordata</taxon>
        <taxon>Craniata</taxon>
        <taxon>Vertebrata</taxon>
        <taxon>Euteleostomi</taxon>
        <taxon>Actinopterygii</taxon>
        <taxon>Neopterygii</taxon>
        <taxon>Teleostei</taxon>
        <taxon>Neoteleostei</taxon>
        <taxon>Acanthomorphata</taxon>
        <taxon>Eupercaria</taxon>
        <taxon>Sciaenidae</taxon>
        <taxon>Collichthys</taxon>
    </lineage>
</organism>
<evidence type="ECO:0000313" key="3">
    <source>
        <dbReference type="EMBL" id="TKS85159.1"/>
    </source>
</evidence>
<keyword evidence="4" id="KW-1185">Reference proteome</keyword>
<dbReference type="GO" id="GO:0005581">
    <property type="term" value="C:collagen trimer"/>
    <property type="evidence" value="ECO:0007669"/>
    <property type="project" value="UniProtKB-KW"/>
</dbReference>
<keyword evidence="2" id="KW-1133">Transmembrane helix</keyword>
<dbReference type="PANTHER" id="PTHR37456:SF5">
    <property type="entry name" value="COLLAGEN TYPE XIII ALPHA 1 CHAIN"/>
    <property type="match status" value="1"/>
</dbReference>
<dbReference type="PANTHER" id="PTHR37456">
    <property type="entry name" value="SI:CH211-266K2.1"/>
    <property type="match status" value="1"/>
</dbReference>
<evidence type="ECO:0000256" key="2">
    <source>
        <dbReference type="SAM" id="Phobius"/>
    </source>
</evidence>
<dbReference type="STRING" id="240159.A0A4U5VBF4"/>
<protein>
    <submittedName>
        <fullName evidence="3">Collagen alpha-1(XIII) chain</fullName>
    </submittedName>
</protein>
<gene>
    <name evidence="3" type="ORF">D9C73_020184</name>
</gene>
<dbReference type="InterPro" id="IPR008160">
    <property type="entry name" value="Collagen"/>
</dbReference>
<evidence type="ECO:0000256" key="1">
    <source>
        <dbReference type="SAM" id="MobiDB-lite"/>
    </source>
</evidence>
<dbReference type="InterPro" id="IPR050938">
    <property type="entry name" value="Collagen_Structural_Proteins"/>
</dbReference>
<name>A0A4U5VBF4_COLLU</name>